<accession>U6MP93</accession>
<dbReference type="VEuPathDB" id="ToxoDB:ENH_00071510"/>
<feature type="region of interest" description="Disordered" evidence="1">
    <location>
        <begin position="65"/>
        <end position="96"/>
    </location>
</feature>
<dbReference type="RefSeq" id="XP_013432761.1">
    <property type="nucleotide sequence ID" value="XM_013577307.1"/>
</dbReference>
<proteinExistence type="predicted"/>
<evidence type="ECO:0000256" key="1">
    <source>
        <dbReference type="SAM" id="MobiDB-lite"/>
    </source>
</evidence>
<dbReference type="Proteomes" id="UP000030754">
    <property type="component" value="Unassembled WGS sequence"/>
</dbReference>
<organism evidence="2 3">
    <name type="scientific">Eimeria necatrix</name>
    <dbReference type="NCBI Taxonomy" id="51315"/>
    <lineage>
        <taxon>Eukaryota</taxon>
        <taxon>Sar</taxon>
        <taxon>Alveolata</taxon>
        <taxon>Apicomplexa</taxon>
        <taxon>Conoidasida</taxon>
        <taxon>Coccidia</taxon>
        <taxon>Eucoccidiorida</taxon>
        <taxon>Eimeriorina</taxon>
        <taxon>Eimeriidae</taxon>
        <taxon>Eimeria</taxon>
    </lineage>
</organism>
<evidence type="ECO:0000313" key="3">
    <source>
        <dbReference type="Proteomes" id="UP000030754"/>
    </source>
</evidence>
<reference evidence="2" key="1">
    <citation type="submission" date="2013-10" db="EMBL/GenBank/DDBJ databases">
        <title>Genomic analysis of the causative agents of coccidiosis in chickens.</title>
        <authorList>
            <person name="Reid A.J."/>
            <person name="Blake D."/>
            <person name="Billington K."/>
            <person name="Browne H."/>
            <person name="Dunn M."/>
            <person name="Hung S."/>
            <person name="Kawahara F."/>
            <person name="Miranda-Saavedra D."/>
            <person name="Mourier T."/>
            <person name="Nagra H."/>
            <person name="Otto T.D."/>
            <person name="Rawlings N."/>
            <person name="Sanchez A."/>
            <person name="Sanders M."/>
            <person name="Subramaniam C."/>
            <person name="Tay Y."/>
            <person name="Dear P."/>
            <person name="Doerig C."/>
            <person name="Gruber A."/>
            <person name="Parkinson J."/>
            <person name="Shirley M."/>
            <person name="Wan K.L."/>
            <person name="Berriman M."/>
            <person name="Tomley F."/>
            <person name="Pain A."/>
        </authorList>
    </citation>
    <scope>NUCLEOTIDE SEQUENCE [LARGE SCALE GENOMIC DNA]</scope>
    <source>
        <strain evidence="2">Houghton</strain>
    </source>
</reference>
<feature type="region of interest" description="Disordered" evidence="1">
    <location>
        <begin position="212"/>
        <end position="233"/>
    </location>
</feature>
<protein>
    <submittedName>
        <fullName evidence="2">Uncharacterized protein</fullName>
    </submittedName>
</protein>
<dbReference type="GeneID" id="25477283"/>
<reference evidence="2" key="2">
    <citation type="submission" date="2013-10" db="EMBL/GenBank/DDBJ databases">
        <authorList>
            <person name="Aslett M."/>
        </authorList>
    </citation>
    <scope>NUCLEOTIDE SEQUENCE [LARGE SCALE GENOMIC DNA]</scope>
    <source>
        <strain evidence="2">Houghton</strain>
    </source>
</reference>
<sequence>MGHGGAESDSNEGHASTSNLPVWLMLQRCRGFGWMHGRHWGCLGLIDSGRNAALFSRVVLVAGDESESSDSADASPASRKYTGAASSSGGSAAFRRGQAEAGDDVLRILDNVAPVEVEAAPGDWNEGEGKEEPASMFAALLPSSAPTERSSIETKAIEGEFTVMHRVKEDPPSGEDGDELQLCFGEMLWHPTPPLLIACRSLWAAPQRMRLTKSAGESDHEPQADGESAAAAAPPAPVLVLSDIDEDEPVSQSTDSKALPSVVGVSRAVAQTLRATLSDRDALSRIASDTVSVSLQSLRQMPSTLSKLSSATSEVFHRAASDWATFGNAAVQAAADSAERAQRIWRAFRGKDSKADADKEGDGET</sequence>
<dbReference type="OrthoDB" id="346147at2759"/>
<name>U6MP93_9EIME</name>
<evidence type="ECO:0000313" key="2">
    <source>
        <dbReference type="EMBL" id="CDJ64294.1"/>
    </source>
</evidence>
<keyword evidence="3" id="KW-1185">Reference proteome</keyword>
<dbReference type="AlphaFoldDB" id="U6MP93"/>
<feature type="compositionally biased region" description="Low complexity" evidence="1">
    <location>
        <begin position="71"/>
        <end position="93"/>
    </location>
</feature>
<dbReference type="EMBL" id="HG722931">
    <property type="protein sequence ID" value="CDJ64294.1"/>
    <property type="molecule type" value="Genomic_DNA"/>
</dbReference>
<gene>
    <name evidence="2" type="ORF">ENH_00071510</name>
</gene>